<gene>
    <name evidence="1" type="ORF">Dsin_003955</name>
</gene>
<dbReference type="EMBL" id="JANJYJ010000001">
    <property type="protein sequence ID" value="KAK3232074.1"/>
    <property type="molecule type" value="Genomic_DNA"/>
</dbReference>
<keyword evidence="2" id="KW-1185">Reference proteome</keyword>
<name>A0AAE0EL54_9ROSI</name>
<organism evidence="1 2">
    <name type="scientific">Dipteronia sinensis</name>
    <dbReference type="NCBI Taxonomy" id="43782"/>
    <lineage>
        <taxon>Eukaryota</taxon>
        <taxon>Viridiplantae</taxon>
        <taxon>Streptophyta</taxon>
        <taxon>Embryophyta</taxon>
        <taxon>Tracheophyta</taxon>
        <taxon>Spermatophyta</taxon>
        <taxon>Magnoliopsida</taxon>
        <taxon>eudicotyledons</taxon>
        <taxon>Gunneridae</taxon>
        <taxon>Pentapetalae</taxon>
        <taxon>rosids</taxon>
        <taxon>malvids</taxon>
        <taxon>Sapindales</taxon>
        <taxon>Sapindaceae</taxon>
        <taxon>Hippocastanoideae</taxon>
        <taxon>Acereae</taxon>
        <taxon>Dipteronia</taxon>
    </lineage>
</organism>
<dbReference type="Proteomes" id="UP001281410">
    <property type="component" value="Unassembled WGS sequence"/>
</dbReference>
<accession>A0AAE0EL54</accession>
<proteinExistence type="predicted"/>
<evidence type="ECO:0000313" key="2">
    <source>
        <dbReference type="Proteomes" id="UP001281410"/>
    </source>
</evidence>
<reference evidence="1" key="1">
    <citation type="journal article" date="2023" name="Plant J.">
        <title>Genome sequences and population genomics provide insights into the demographic history, inbreeding, and mutation load of two 'living fossil' tree species of Dipteronia.</title>
        <authorList>
            <person name="Feng Y."/>
            <person name="Comes H.P."/>
            <person name="Chen J."/>
            <person name="Zhu S."/>
            <person name="Lu R."/>
            <person name="Zhang X."/>
            <person name="Li P."/>
            <person name="Qiu J."/>
            <person name="Olsen K.M."/>
            <person name="Qiu Y."/>
        </authorList>
    </citation>
    <scope>NUCLEOTIDE SEQUENCE</scope>
    <source>
        <strain evidence="1">NBL</strain>
    </source>
</reference>
<comment type="caution">
    <text evidence="1">The sequence shown here is derived from an EMBL/GenBank/DDBJ whole genome shotgun (WGS) entry which is preliminary data.</text>
</comment>
<evidence type="ECO:0000313" key="1">
    <source>
        <dbReference type="EMBL" id="KAK3232074.1"/>
    </source>
</evidence>
<protein>
    <submittedName>
        <fullName evidence="1">Uncharacterized protein</fullName>
    </submittedName>
</protein>
<dbReference type="AlphaFoldDB" id="A0AAE0EL54"/>
<sequence length="111" mass="12750">MEKAKLLWSTKRSDGAIAELQQCLLNMPVEVVRSATISSISSFSLVPLKLPPILCDTQALNEKRDIVRTLLLNSRLRELQPTWEKGYFYMTKYCDEALVDARKHVKKIIQN</sequence>